<dbReference type="HOGENOM" id="CLU_014793_8_5_11"/>
<evidence type="ECO:0000259" key="6">
    <source>
        <dbReference type="Pfam" id="PF04542"/>
    </source>
</evidence>
<protein>
    <submittedName>
        <fullName evidence="8">RNA polymerase sigma factor, sigma-70 family</fullName>
    </submittedName>
</protein>
<reference evidence="8 9" key="1">
    <citation type="journal article" date="2011" name="J. Bacteriol.">
        <title>Complete genome sequence of Amycolicicoccus subflavus DQS3-9A1T, an actinomycete isolated from crude oil-polluted soil.</title>
        <authorList>
            <person name="Cai M."/>
            <person name="Chen W.M."/>
            <person name="Nie Y."/>
            <person name="Chi C.Q."/>
            <person name="Wang Y.N."/>
            <person name="Tang Y.Q."/>
            <person name="Li G.Y."/>
            <person name="Wu X.L."/>
        </authorList>
    </citation>
    <scope>NUCLEOTIDE SEQUENCE [LARGE SCALE GENOMIC DNA]</scope>
    <source>
        <strain evidence="9">DSM 45089 / DQS3-9A1</strain>
    </source>
</reference>
<dbReference type="GO" id="GO:0016987">
    <property type="term" value="F:sigma factor activity"/>
    <property type="evidence" value="ECO:0007669"/>
    <property type="project" value="UniProtKB-KW"/>
</dbReference>
<evidence type="ECO:0000259" key="7">
    <source>
        <dbReference type="Pfam" id="PF04545"/>
    </source>
</evidence>
<dbReference type="GO" id="GO:0006352">
    <property type="term" value="P:DNA-templated transcription initiation"/>
    <property type="evidence" value="ECO:0007669"/>
    <property type="project" value="InterPro"/>
</dbReference>
<dbReference type="NCBIfam" id="TIGR02980">
    <property type="entry name" value="SigBFG"/>
    <property type="match status" value="1"/>
</dbReference>
<keyword evidence="1" id="KW-0805">Transcription regulation</keyword>
<keyword evidence="9" id="KW-1185">Reference proteome</keyword>
<dbReference type="STRING" id="443218.AS9A_4336"/>
<proteinExistence type="predicted"/>
<accession>F6ELY8</accession>
<evidence type="ECO:0000256" key="3">
    <source>
        <dbReference type="ARBA" id="ARBA00023125"/>
    </source>
</evidence>
<feature type="domain" description="RNA polymerase sigma-70 region 3" evidence="5">
    <location>
        <begin position="112"/>
        <end position="172"/>
    </location>
</feature>
<evidence type="ECO:0000256" key="2">
    <source>
        <dbReference type="ARBA" id="ARBA00023082"/>
    </source>
</evidence>
<keyword evidence="2" id="KW-0731">Sigma factor</keyword>
<dbReference type="SUPFAM" id="SSF88659">
    <property type="entry name" value="Sigma3 and sigma4 domains of RNA polymerase sigma factors"/>
    <property type="match status" value="2"/>
</dbReference>
<dbReference type="eggNOG" id="COG1191">
    <property type="taxonomic scope" value="Bacteria"/>
</dbReference>
<dbReference type="CDD" id="cd06171">
    <property type="entry name" value="Sigma70_r4"/>
    <property type="match status" value="1"/>
</dbReference>
<evidence type="ECO:0000259" key="5">
    <source>
        <dbReference type="Pfam" id="PF04539"/>
    </source>
</evidence>
<dbReference type="InterPro" id="IPR007627">
    <property type="entry name" value="RNA_pol_sigma70_r2"/>
</dbReference>
<dbReference type="InterPro" id="IPR014284">
    <property type="entry name" value="RNA_pol_sigma-70_dom"/>
</dbReference>
<dbReference type="Gene3D" id="1.10.10.10">
    <property type="entry name" value="Winged helix-like DNA-binding domain superfamily/Winged helix DNA-binding domain"/>
    <property type="match status" value="2"/>
</dbReference>
<dbReference type="RefSeq" id="WP_013809117.1">
    <property type="nucleotide sequence ID" value="NC_015564.1"/>
</dbReference>
<dbReference type="PRINTS" id="PR00046">
    <property type="entry name" value="SIGMA70FCT"/>
</dbReference>
<dbReference type="AlphaFoldDB" id="F6ELY8"/>
<keyword evidence="3" id="KW-0238">DNA-binding</keyword>
<dbReference type="InterPro" id="IPR036388">
    <property type="entry name" value="WH-like_DNA-bd_sf"/>
</dbReference>
<evidence type="ECO:0000256" key="4">
    <source>
        <dbReference type="ARBA" id="ARBA00023163"/>
    </source>
</evidence>
<dbReference type="InterPro" id="IPR013324">
    <property type="entry name" value="RNA_pol_sigma_r3/r4-like"/>
</dbReference>
<dbReference type="Pfam" id="PF04545">
    <property type="entry name" value="Sigma70_r4"/>
    <property type="match status" value="1"/>
</dbReference>
<feature type="domain" description="RNA polymerase sigma-70 region 4" evidence="7">
    <location>
        <begin position="199"/>
        <end position="248"/>
    </location>
</feature>
<dbReference type="Proteomes" id="UP000009235">
    <property type="component" value="Chromosome"/>
</dbReference>
<keyword evidence="4" id="KW-0804">Transcription</keyword>
<gene>
    <name evidence="8" type="ordered locus">AS9A_4336</name>
</gene>
<evidence type="ECO:0000313" key="9">
    <source>
        <dbReference type="Proteomes" id="UP000009235"/>
    </source>
</evidence>
<sequence length="254" mass="28559">MTNDDYADVVPLLRELSAIPENTPDHGELRDKIIVRCLPLAQNIARRFAGRGEDPEDLLQVARLGLVNAVERFDAERNSEFLAFAVPTIMGEVRRYFRDSSSAIRLPRRLQELRAQIAAATPELTQRLGRSVTTSEIAAELGESFGDVAEAIAAAATSHMVPLDADSNDDGSAAGRWERIGINDERLETVDDQQLLLPAIAELPEREREMMRLRFIEQQTQSQIAQRFEISQVHVSRLLDKAMRLIRERISDSE</sequence>
<dbReference type="PANTHER" id="PTHR30385">
    <property type="entry name" value="SIGMA FACTOR F FLAGELLAR"/>
    <property type="match status" value="1"/>
</dbReference>
<dbReference type="InterPro" id="IPR014322">
    <property type="entry name" value="RNA_pol_sigma-B/F/G"/>
</dbReference>
<name>F6ELY8_HOYSD</name>
<dbReference type="EMBL" id="CP002786">
    <property type="protein sequence ID" value="AEF42769.1"/>
    <property type="molecule type" value="Genomic_DNA"/>
</dbReference>
<dbReference type="PANTHER" id="PTHR30385:SF4">
    <property type="entry name" value="RNA POLYMERASE SIGMA-E FACTOR"/>
    <property type="match status" value="1"/>
</dbReference>
<organism evidence="8 9">
    <name type="scientific">Hoyosella subflava (strain DSM 45089 / JCM 17490 / NBRC 109087 / DQS3-9A1)</name>
    <name type="common">Amycolicicoccus subflavus</name>
    <dbReference type="NCBI Taxonomy" id="443218"/>
    <lineage>
        <taxon>Bacteria</taxon>
        <taxon>Bacillati</taxon>
        <taxon>Actinomycetota</taxon>
        <taxon>Actinomycetes</taxon>
        <taxon>Mycobacteriales</taxon>
        <taxon>Hoyosellaceae</taxon>
        <taxon>Hoyosella</taxon>
    </lineage>
</organism>
<dbReference type="NCBIfam" id="TIGR02937">
    <property type="entry name" value="sigma70-ECF"/>
    <property type="match status" value="1"/>
</dbReference>
<dbReference type="GO" id="GO:0003677">
    <property type="term" value="F:DNA binding"/>
    <property type="evidence" value="ECO:0007669"/>
    <property type="project" value="UniProtKB-KW"/>
</dbReference>
<dbReference type="Pfam" id="PF04539">
    <property type="entry name" value="Sigma70_r3"/>
    <property type="match status" value="1"/>
</dbReference>
<dbReference type="InterPro" id="IPR007624">
    <property type="entry name" value="RNA_pol_sigma70_r3"/>
</dbReference>
<dbReference type="Pfam" id="PF04542">
    <property type="entry name" value="Sigma70_r2"/>
    <property type="match status" value="1"/>
</dbReference>
<dbReference type="InterPro" id="IPR007630">
    <property type="entry name" value="RNA_pol_sigma70_r4"/>
</dbReference>
<feature type="domain" description="RNA polymerase sigma-70 region 2" evidence="6">
    <location>
        <begin position="34"/>
        <end position="101"/>
    </location>
</feature>
<dbReference type="InterPro" id="IPR000943">
    <property type="entry name" value="RNA_pol_sigma70"/>
</dbReference>
<dbReference type="Gene3D" id="1.20.120.1810">
    <property type="match status" value="1"/>
</dbReference>
<dbReference type="InterPro" id="IPR013325">
    <property type="entry name" value="RNA_pol_sigma_r2"/>
</dbReference>
<dbReference type="KEGG" id="asd:AS9A_4336"/>
<evidence type="ECO:0000256" key="1">
    <source>
        <dbReference type="ARBA" id="ARBA00023015"/>
    </source>
</evidence>
<dbReference type="SUPFAM" id="SSF88946">
    <property type="entry name" value="Sigma2 domain of RNA polymerase sigma factors"/>
    <property type="match status" value="1"/>
</dbReference>
<evidence type="ECO:0000313" key="8">
    <source>
        <dbReference type="EMBL" id="AEF42769.1"/>
    </source>
</evidence>